<organism evidence="10 11">
    <name type="scientific">Fusibacillus kribbianus</name>
    <dbReference type="NCBI Taxonomy" id="3044208"/>
    <lineage>
        <taxon>Bacteria</taxon>
        <taxon>Bacillati</taxon>
        <taxon>Bacillota</taxon>
        <taxon>Clostridia</taxon>
        <taxon>Lachnospirales</taxon>
        <taxon>Lachnospiraceae</taxon>
        <taxon>Fusibacillus</taxon>
    </lineage>
</organism>
<comment type="catalytic activity">
    <reaction evidence="7 8">
        <text>cytidine(34) in tRNA(Ile2) + L-lysine + ATP = lysidine(34) in tRNA(Ile2) + AMP + diphosphate + H(+)</text>
        <dbReference type="Rhea" id="RHEA:43744"/>
        <dbReference type="Rhea" id="RHEA-COMP:10625"/>
        <dbReference type="Rhea" id="RHEA-COMP:10670"/>
        <dbReference type="ChEBI" id="CHEBI:15378"/>
        <dbReference type="ChEBI" id="CHEBI:30616"/>
        <dbReference type="ChEBI" id="CHEBI:32551"/>
        <dbReference type="ChEBI" id="CHEBI:33019"/>
        <dbReference type="ChEBI" id="CHEBI:82748"/>
        <dbReference type="ChEBI" id="CHEBI:83665"/>
        <dbReference type="ChEBI" id="CHEBI:456215"/>
        <dbReference type="EC" id="6.3.4.19"/>
    </reaction>
</comment>
<dbReference type="Proteomes" id="UP001300383">
    <property type="component" value="Unassembled WGS sequence"/>
</dbReference>
<dbReference type="GO" id="GO:0005524">
    <property type="term" value="F:ATP binding"/>
    <property type="evidence" value="ECO:0007669"/>
    <property type="project" value="UniProtKB-UniRule"/>
</dbReference>
<keyword evidence="11" id="KW-1185">Reference proteome</keyword>
<gene>
    <name evidence="8 10" type="primary">tilS</name>
    <name evidence="10" type="ORF">QJ036_05740</name>
</gene>
<comment type="domain">
    <text evidence="8">The N-terminal region contains the highly conserved SGGXDS motif, predicted to be a P-loop motif involved in ATP binding.</text>
</comment>
<keyword evidence="4 8" id="KW-0819">tRNA processing</keyword>
<dbReference type="InterPro" id="IPR012795">
    <property type="entry name" value="tRNA_Ile_lys_synt_N"/>
</dbReference>
<dbReference type="InterPro" id="IPR012796">
    <property type="entry name" value="Lysidine-tRNA-synth_C"/>
</dbReference>
<dbReference type="GO" id="GO:0032267">
    <property type="term" value="F:tRNA(Ile)-lysidine synthase activity"/>
    <property type="evidence" value="ECO:0007669"/>
    <property type="project" value="UniProtKB-EC"/>
</dbReference>
<dbReference type="NCBIfam" id="TIGR02432">
    <property type="entry name" value="lysidine_TilS_N"/>
    <property type="match status" value="1"/>
</dbReference>
<comment type="function">
    <text evidence="8">Ligates lysine onto the cytidine present at position 34 of the AUA codon-specific tRNA(Ile) that contains the anticodon CAU, in an ATP-dependent manner. Cytidine is converted to lysidine, thus changing the amino acid specificity of the tRNA from methionine to isoleucine.</text>
</comment>
<dbReference type="HAMAP" id="MF_01161">
    <property type="entry name" value="tRNA_Ile_lys_synt"/>
    <property type="match status" value="1"/>
</dbReference>
<dbReference type="InterPro" id="IPR011063">
    <property type="entry name" value="TilS/TtcA_N"/>
</dbReference>
<dbReference type="PANTHER" id="PTHR43033">
    <property type="entry name" value="TRNA(ILE)-LYSIDINE SYNTHASE-RELATED"/>
    <property type="match status" value="1"/>
</dbReference>
<evidence type="ECO:0000259" key="9">
    <source>
        <dbReference type="SMART" id="SM00977"/>
    </source>
</evidence>
<keyword evidence="3 8" id="KW-0436">Ligase</keyword>
<evidence type="ECO:0000313" key="11">
    <source>
        <dbReference type="Proteomes" id="UP001300383"/>
    </source>
</evidence>
<dbReference type="InterPro" id="IPR012094">
    <property type="entry name" value="tRNA_Ile_lys_synt"/>
</dbReference>
<evidence type="ECO:0000256" key="4">
    <source>
        <dbReference type="ARBA" id="ARBA00022694"/>
    </source>
</evidence>
<sequence length="491" mass="55367">MLQKVLDIIKQEELIQAGETVAVGVSGGADSICLLSVLWELKERLDIRVAAVHVHHGIRGAEADRDEAFVRRFCQERDVPLLVYHRQVPKLAAELGLSEEEAGRMARYECFRQAKKGLPADRIAVAHNQNDHAETVLFHLFRGSGLTGLSGMAAKAPLPFDGTEKCLIRPLLRVTRREIENYLAEKGLSCCQDSTNASEEYARNRIRNRILPEACRINEEAVQNIARAAEMIAAADRWVNRQAGEWIGKHVIFGENRAEFPCEELLGLEELLSGCVLRSILERLTGSLKDITKRHTDSILKLAGQQTGRKLTLPGGLEAVRVYEKLQISLREKTKAGGTEETELSQAGAELFLKPEEEWKTAELFGFCFRYRIFERQPGQKIPENRYTKWFAYDKIKGNLSLRARRTGDWFQAFSDGRRQTVKAYMVNEKIPSGERNRLPLLCEGSHVLWVVGGRTCEGCRVTQETRWILEVSARTGSETAERNGSVPKIQ</sequence>
<evidence type="ECO:0000256" key="3">
    <source>
        <dbReference type="ARBA" id="ARBA00022598"/>
    </source>
</evidence>
<protein>
    <recommendedName>
        <fullName evidence="8">tRNA(Ile)-lysidine synthase</fullName>
        <ecNumber evidence="8">6.3.4.19</ecNumber>
    </recommendedName>
    <alternativeName>
        <fullName evidence="8">tRNA(Ile)-2-lysyl-cytidine synthase</fullName>
    </alternativeName>
    <alternativeName>
        <fullName evidence="8">tRNA(Ile)-lysidine synthetase</fullName>
    </alternativeName>
</protein>
<evidence type="ECO:0000256" key="8">
    <source>
        <dbReference type="HAMAP-Rule" id="MF_01161"/>
    </source>
</evidence>
<comment type="caution">
    <text evidence="10">The sequence shown here is derived from an EMBL/GenBank/DDBJ whole genome shotgun (WGS) entry which is preliminary data.</text>
</comment>
<keyword evidence="6 8" id="KW-0067">ATP-binding</keyword>
<evidence type="ECO:0000256" key="5">
    <source>
        <dbReference type="ARBA" id="ARBA00022741"/>
    </source>
</evidence>
<evidence type="ECO:0000256" key="6">
    <source>
        <dbReference type="ARBA" id="ARBA00022840"/>
    </source>
</evidence>
<accession>A0AAP4BA10</accession>
<evidence type="ECO:0000256" key="7">
    <source>
        <dbReference type="ARBA" id="ARBA00048539"/>
    </source>
</evidence>
<dbReference type="NCBIfam" id="TIGR02433">
    <property type="entry name" value="lysidine_TilS_C"/>
    <property type="match status" value="1"/>
</dbReference>
<dbReference type="Pfam" id="PF01171">
    <property type="entry name" value="ATP_bind_3"/>
    <property type="match status" value="1"/>
</dbReference>
<evidence type="ECO:0000256" key="2">
    <source>
        <dbReference type="ARBA" id="ARBA00022490"/>
    </source>
</evidence>
<dbReference type="SMART" id="SM00977">
    <property type="entry name" value="TilS_C"/>
    <property type="match status" value="1"/>
</dbReference>
<dbReference type="SUPFAM" id="SSF56037">
    <property type="entry name" value="PheT/TilS domain"/>
    <property type="match status" value="1"/>
</dbReference>
<comment type="similarity">
    <text evidence="8">Belongs to the tRNA(Ile)-lysidine synthase family.</text>
</comment>
<keyword evidence="5 8" id="KW-0547">Nucleotide-binding</keyword>
<dbReference type="Gene3D" id="3.30.465.60">
    <property type="match status" value="1"/>
</dbReference>
<feature type="domain" description="Lysidine-tRNA(Ile) synthetase C-terminal" evidence="9">
    <location>
        <begin position="400"/>
        <end position="472"/>
    </location>
</feature>
<dbReference type="InterPro" id="IPR014729">
    <property type="entry name" value="Rossmann-like_a/b/a_fold"/>
</dbReference>
<feature type="binding site" evidence="8">
    <location>
        <begin position="26"/>
        <end position="31"/>
    </location>
    <ligand>
        <name>ATP</name>
        <dbReference type="ChEBI" id="CHEBI:30616"/>
    </ligand>
</feature>
<proteinExistence type="inferred from homology"/>
<dbReference type="EMBL" id="JASGBQ010000006">
    <property type="protein sequence ID" value="MDI9241982.1"/>
    <property type="molecule type" value="Genomic_DNA"/>
</dbReference>
<dbReference type="EC" id="6.3.4.19" evidence="8"/>
<dbReference type="AlphaFoldDB" id="A0AAP4BA10"/>
<dbReference type="GO" id="GO:0005737">
    <property type="term" value="C:cytoplasm"/>
    <property type="evidence" value="ECO:0007669"/>
    <property type="project" value="UniProtKB-SubCell"/>
</dbReference>
<evidence type="ECO:0000313" key="10">
    <source>
        <dbReference type="EMBL" id="MDI9241982.1"/>
    </source>
</evidence>
<comment type="subcellular location">
    <subcellularLocation>
        <location evidence="1 8">Cytoplasm</location>
    </subcellularLocation>
</comment>
<evidence type="ECO:0000256" key="1">
    <source>
        <dbReference type="ARBA" id="ARBA00004496"/>
    </source>
</evidence>
<dbReference type="Pfam" id="PF11734">
    <property type="entry name" value="TilS_C"/>
    <property type="match status" value="1"/>
</dbReference>
<dbReference type="CDD" id="cd01992">
    <property type="entry name" value="TilS_N"/>
    <property type="match status" value="1"/>
</dbReference>
<dbReference type="Gene3D" id="3.40.50.620">
    <property type="entry name" value="HUPs"/>
    <property type="match status" value="1"/>
</dbReference>
<dbReference type="RefSeq" id="WP_283230488.1">
    <property type="nucleotide sequence ID" value="NZ_JASGBQ010000006.1"/>
</dbReference>
<keyword evidence="2 8" id="KW-0963">Cytoplasm</keyword>
<dbReference type="GO" id="GO:0006400">
    <property type="term" value="P:tRNA modification"/>
    <property type="evidence" value="ECO:0007669"/>
    <property type="project" value="UniProtKB-UniRule"/>
</dbReference>
<dbReference type="SUPFAM" id="SSF82829">
    <property type="entry name" value="MesJ substrate recognition domain-like"/>
    <property type="match status" value="1"/>
</dbReference>
<dbReference type="SUPFAM" id="SSF52402">
    <property type="entry name" value="Adenine nucleotide alpha hydrolases-like"/>
    <property type="match status" value="1"/>
</dbReference>
<reference evidence="10 11" key="1">
    <citation type="submission" date="2023-05" db="EMBL/GenBank/DDBJ databases">
        <title>[ruminococcus] sp. nov., isolated from a pig farm feces dump.</title>
        <authorList>
            <person name="Chang Y.-H."/>
        </authorList>
    </citation>
    <scope>NUCLEOTIDE SEQUENCE [LARGE SCALE GENOMIC DNA]</scope>
    <source>
        <strain evidence="10 11">YH-rum2234</strain>
    </source>
</reference>
<name>A0AAP4BA10_9FIRM</name>
<dbReference type="PANTHER" id="PTHR43033:SF1">
    <property type="entry name" value="TRNA(ILE)-LYSIDINE SYNTHASE-RELATED"/>
    <property type="match status" value="1"/>
</dbReference>